<dbReference type="Proteomes" id="UP000232638">
    <property type="component" value="Chromosome"/>
</dbReference>
<dbReference type="Gene3D" id="3.30.420.10">
    <property type="entry name" value="Ribonuclease H-like superfamily/Ribonuclease H"/>
    <property type="match status" value="1"/>
</dbReference>
<dbReference type="PANTHER" id="PTHR46564:SF1">
    <property type="entry name" value="TRANSPOSASE"/>
    <property type="match status" value="1"/>
</dbReference>
<evidence type="ECO:0000313" key="5">
    <source>
        <dbReference type="EMBL" id="AUB84471.1"/>
    </source>
</evidence>
<evidence type="ECO:0000259" key="2">
    <source>
        <dbReference type="Pfam" id="PF13592"/>
    </source>
</evidence>
<dbReference type="KEGG" id="tsy:THSYN_07205"/>
<dbReference type="EMBL" id="CP020370">
    <property type="protein sequence ID" value="AUB80760.1"/>
    <property type="molecule type" value="Genomic_DNA"/>
</dbReference>
<dbReference type="Pfam" id="PF13358">
    <property type="entry name" value="DDE_3"/>
    <property type="match status" value="1"/>
</dbReference>
<dbReference type="GO" id="GO:0003676">
    <property type="term" value="F:nucleic acid binding"/>
    <property type="evidence" value="ECO:0007669"/>
    <property type="project" value="InterPro"/>
</dbReference>
<dbReference type="InterPro" id="IPR038717">
    <property type="entry name" value="Tc1-like_DDE_dom"/>
</dbReference>
<protein>
    <recommendedName>
        <fullName evidence="7">IS630 family transposase</fullName>
    </recommendedName>
</protein>
<dbReference type="AlphaFoldDB" id="A0A2K8U5A0"/>
<gene>
    <name evidence="3" type="ORF">THSYN_07205</name>
    <name evidence="4" type="ORF">THSYN_17480</name>
    <name evidence="5" type="ORF">THSYN_28395</name>
</gene>
<name>A0A2K8U5A0_9GAMM</name>
<evidence type="ECO:0008006" key="7">
    <source>
        <dbReference type="Google" id="ProtNLM"/>
    </source>
</evidence>
<dbReference type="RefSeq" id="WP_100918548.1">
    <property type="nucleotide sequence ID" value="NZ_CP020370.1"/>
</dbReference>
<dbReference type="PANTHER" id="PTHR46564">
    <property type="entry name" value="TRANSPOSASE"/>
    <property type="match status" value="1"/>
</dbReference>
<keyword evidence="6" id="KW-1185">Reference proteome</keyword>
<evidence type="ECO:0000313" key="3">
    <source>
        <dbReference type="EMBL" id="AUB80760.1"/>
    </source>
</evidence>
<proteinExistence type="predicted"/>
<reference evidence="3 6" key="1">
    <citation type="submission" date="2017-03" db="EMBL/GenBank/DDBJ databases">
        <title>Complete genome sequence of Candidatus 'Thiodictyon syntrophicum' sp. nov. strain Cad16T, a photolithoautotroph purple sulfur bacterium isolated from an alpine meromictic lake.</title>
        <authorList>
            <person name="Luedin S.M."/>
            <person name="Pothier J.F."/>
            <person name="Danza F."/>
            <person name="Storelli N."/>
            <person name="Wittwer M."/>
            <person name="Tonolla M."/>
        </authorList>
    </citation>
    <scope>NUCLEOTIDE SEQUENCE [LARGE SCALE GENOMIC DNA]</scope>
    <source>
        <strain evidence="3 6">Cad16T</strain>
    </source>
</reference>
<evidence type="ECO:0000259" key="1">
    <source>
        <dbReference type="Pfam" id="PF13358"/>
    </source>
</evidence>
<evidence type="ECO:0000313" key="4">
    <source>
        <dbReference type="EMBL" id="AUB82558.1"/>
    </source>
</evidence>
<accession>A0A2K8U5A0</accession>
<dbReference type="InterPro" id="IPR036397">
    <property type="entry name" value="RNaseH_sf"/>
</dbReference>
<dbReference type="InterPro" id="IPR025959">
    <property type="entry name" value="Winged_HTH_dom"/>
</dbReference>
<dbReference type="EMBL" id="CP020370">
    <property type="protein sequence ID" value="AUB82558.1"/>
    <property type="molecule type" value="Genomic_DNA"/>
</dbReference>
<dbReference type="InterPro" id="IPR047655">
    <property type="entry name" value="Transpos_IS630-like"/>
</dbReference>
<organism evidence="3 6">
    <name type="scientific">Candidatus Thiodictyon syntrophicum</name>
    <dbReference type="NCBI Taxonomy" id="1166950"/>
    <lineage>
        <taxon>Bacteria</taxon>
        <taxon>Pseudomonadati</taxon>
        <taxon>Pseudomonadota</taxon>
        <taxon>Gammaproteobacteria</taxon>
        <taxon>Chromatiales</taxon>
        <taxon>Chromatiaceae</taxon>
        <taxon>Thiodictyon</taxon>
    </lineage>
</organism>
<dbReference type="EMBL" id="CP020370">
    <property type="protein sequence ID" value="AUB84471.1"/>
    <property type="molecule type" value="Genomic_DNA"/>
</dbReference>
<dbReference type="NCBIfam" id="NF033545">
    <property type="entry name" value="transpos_IS630"/>
    <property type="match status" value="1"/>
</dbReference>
<evidence type="ECO:0000313" key="6">
    <source>
        <dbReference type="Proteomes" id="UP000232638"/>
    </source>
</evidence>
<sequence>MLKLDLAKWNQTPEDLRVEALMAAHARTRERFLALYELTQQGHGITAVARGTTHHAQTLMRWVHWYNDAGPEGLVFQHTGGLTPFFCQVKEQALDALLRAGLAAAAAPTVDKDLETGRLAPSRALDQHTAPPRWTLKRLVTWIGTQFGHQISRETLRQALKRLGFSWKKAKALLNRATTAAREAFVVQLQALLARTLKDEPPLIVYVDEAHIHQEADLGYGWAPVGERLWVGSHTPGLSAKVSFYGLYFYNHGQVAIWDFPRGNTDHTLTVLHRLRECEPTREIVLSWDGASYHRAGAVVALAAELAITLLPLPSYSPDFMPVEALWRWLREDVTYHHCHATAEELITRVRDFAKTINLEPFAIADRLWTRTSLDPEEEKLRIPC</sequence>
<dbReference type="KEGG" id="tsy:THSYN_17480"/>
<feature type="domain" description="Winged helix-turn helix" evidence="2">
    <location>
        <begin position="132"/>
        <end position="186"/>
    </location>
</feature>
<dbReference type="KEGG" id="tsy:THSYN_28395"/>
<dbReference type="Pfam" id="PF13592">
    <property type="entry name" value="HTH_33"/>
    <property type="match status" value="1"/>
</dbReference>
<feature type="domain" description="Tc1-like transposase DDE" evidence="1">
    <location>
        <begin position="204"/>
        <end position="347"/>
    </location>
</feature>